<reference evidence="1 2" key="1">
    <citation type="submission" date="2018-07" db="EMBL/GenBank/DDBJ databases">
        <title>Genome analysis of Larkinella rosea.</title>
        <authorList>
            <person name="Zhou Z."/>
            <person name="Wang G."/>
        </authorList>
    </citation>
    <scope>NUCLEOTIDE SEQUENCE [LARGE SCALE GENOMIC DNA]</scope>
    <source>
        <strain evidence="2">zzj9</strain>
    </source>
</reference>
<evidence type="ECO:0000313" key="2">
    <source>
        <dbReference type="Proteomes" id="UP000253383"/>
    </source>
</evidence>
<proteinExistence type="predicted"/>
<accession>A0A368JMK5</accession>
<dbReference type="GO" id="GO:0008270">
    <property type="term" value="F:zinc ion binding"/>
    <property type="evidence" value="ECO:0007669"/>
    <property type="project" value="InterPro"/>
</dbReference>
<keyword evidence="2" id="KW-1185">Reference proteome</keyword>
<dbReference type="AlphaFoldDB" id="A0A368JMK5"/>
<dbReference type="SUPFAM" id="SSF53056">
    <property type="entry name" value="beta-carbonic anhydrase, cab"/>
    <property type="match status" value="1"/>
</dbReference>
<dbReference type="EMBL" id="QOWE01000010">
    <property type="protein sequence ID" value="RCR68887.1"/>
    <property type="molecule type" value="Genomic_DNA"/>
</dbReference>
<dbReference type="InterPro" id="IPR036874">
    <property type="entry name" value="Carbonic_anhydrase_sf"/>
</dbReference>
<dbReference type="OrthoDB" id="288525at2"/>
<protein>
    <recommendedName>
        <fullName evidence="3">Carbonic anhydrase</fullName>
    </recommendedName>
</protein>
<gene>
    <name evidence="1" type="ORF">DUE52_13385</name>
</gene>
<evidence type="ECO:0008006" key="3">
    <source>
        <dbReference type="Google" id="ProtNLM"/>
    </source>
</evidence>
<comment type="caution">
    <text evidence="1">The sequence shown here is derived from an EMBL/GenBank/DDBJ whole genome shotgun (WGS) entry which is preliminary data.</text>
</comment>
<dbReference type="Gene3D" id="3.40.1050.10">
    <property type="entry name" value="Carbonic anhydrase"/>
    <property type="match status" value="1"/>
</dbReference>
<organism evidence="1 2">
    <name type="scientific">Larkinella punicea</name>
    <dbReference type="NCBI Taxonomy" id="2315727"/>
    <lineage>
        <taxon>Bacteria</taxon>
        <taxon>Pseudomonadati</taxon>
        <taxon>Bacteroidota</taxon>
        <taxon>Cytophagia</taxon>
        <taxon>Cytophagales</taxon>
        <taxon>Spirosomataceae</taxon>
        <taxon>Larkinella</taxon>
    </lineage>
</organism>
<dbReference type="Proteomes" id="UP000253383">
    <property type="component" value="Unassembled WGS sequence"/>
</dbReference>
<name>A0A368JMK5_9BACT</name>
<dbReference type="GO" id="GO:0004089">
    <property type="term" value="F:carbonate dehydratase activity"/>
    <property type="evidence" value="ECO:0007669"/>
    <property type="project" value="InterPro"/>
</dbReference>
<sequence length="160" mass="18447">MMPSTYPAPRKNVLLLSCMDLRLLDDIVRFMHRDNLANRYDQFILAGSSLGANLHGAWNEVFFQHIETAVELHGIQDVYILEHRHCGAYEKFLGDEGTFDDSTEDQKKEQELHKIHAVELAKRIHSWSDAHQYTLNVRTLLMDLRGEVSILEYLPASPNV</sequence>
<evidence type="ECO:0000313" key="1">
    <source>
        <dbReference type="EMBL" id="RCR68887.1"/>
    </source>
</evidence>